<dbReference type="Proteomes" id="UP000064183">
    <property type="component" value="Chromosome"/>
</dbReference>
<gene>
    <name evidence="1" type="ORF">WQO_09815</name>
</gene>
<dbReference type="SUPFAM" id="SSF53383">
    <property type="entry name" value="PLP-dependent transferases"/>
    <property type="match status" value="1"/>
</dbReference>
<dbReference type="AlphaFoldDB" id="A0A0U3KBI8"/>
<keyword evidence="1" id="KW-0808">Transferase</keyword>
<dbReference type="GO" id="GO:0004069">
    <property type="term" value="F:L-aspartate:2-oxoglutarate aminotransferase activity"/>
    <property type="evidence" value="ECO:0007669"/>
    <property type="project" value="InterPro"/>
</dbReference>
<organism evidence="1 2">
    <name type="scientific">Streptomyces globisporus C-1027</name>
    <dbReference type="NCBI Taxonomy" id="1172567"/>
    <lineage>
        <taxon>Bacteria</taxon>
        <taxon>Bacillati</taxon>
        <taxon>Actinomycetota</taxon>
        <taxon>Actinomycetes</taxon>
        <taxon>Kitasatosporales</taxon>
        <taxon>Streptomycetaceae</taxon>
        <taxon>Streptomyces</taxon>
    </lineage>
</organism>
<dbReference type="PANTHER" id="PTHR43799">
    <property type="entry name" value="AMINOTRANSFERASE, PUTATIVE-RELATED"/>
    <property type="match status" value="1"/>
</dbReference>
<dbReference type="InterPro" id="IPR015422">
    <property type="entry name" value="PyrdxlP-dep_Trfase_small"/>
</dbReference>
<dbReference type="InterPro" id="IPR024551">
    <property type="entry name" value="AspAT_Ic"/>
</dbReference>
<dbReference type="InterPro" id="IPR015421">
    <property type="entry name" value="PyrdxlP-dep_Trfase_major"/>
</dbReference>
<dbReference type="GeneID" id="27782624"/>
<keyword evidence="1" id="KW-0032">Aminotransferase</keyword>
<dbReference type="RefSeq" id="WP_010057461.1">
    <property type="nucleotide sequence ID" value="NZ_CP013738.1"/>
</dbReference>
<reference evidence="1 2" key="1">
    <citation type="journal article" date="2012" name="J. Bacteriol.">
        <title>Draft genome sequence of Streptomyces globisporus C-1027, which produces an antitumor antibiotic consisting of a nine-membered enediyne with a chromoprotein.</title>
        <authorList>
            <person name="Wang L."/>
            <person name="Wang S."/>
            <person name="He Q."/>
            <person name="Yu T."/>
            <person name="Li Q."/>
            <person name="Hong B."/>
        </authorList>
    </citation>
    <scope>NUCLEOTIDE SEQUENCE [LARGE SCALE GENOMIC DNA]</scope>
    <source>
        <strain evidence="1 2">C-1027</strain>
    </source>
</reference>
<dbReference type="Gene3D" id="3.90.1150.10">
    <property type="entry name" value="Aspartate Aminotransferase, domain 1"/>
    <property type="match status" value="1"/>
</dbReference>
<dbReference type="Pfam" id="PF12897">
    <property type="entry name" value="Asp_aminotransf"/>
    <property type="match status" value="1"/>
</dbReference>
<dbReference type="KEGG" id="sgb:WQO_09815"/>
<dbReference type="InterPro" id="IPR015424">
    <property type="entry name" value="PyrdxlP-dep_Trfase"/>
</dbReference>
<accession>A0A0U3KBI8</accession>
<dbReference type="Gene3D" id="3.40.640.10">
    <property type="entry name" value="Type I PLP-dependent aspartate aminotransferase-like (Major domain)"/>
    <property type="match status" value="1"/>
</dbReference>
<evidence type="ECO:0000313" key="2">
    <source>
        <dbReference type="Proteomes" id="UP000064183"/>
    </source>
</evidence>
<dbReference type="EMBL" id="CP013738">
    <property type="protein sequence ID" value="ALU93630.1"/>
    <property type="molecule type" value="Genomic_DNA"/>
</dbReference>
<sequence>MSGPEALAAHRDRAQQDYAELVERGLSLDLTRGKPAADQLDLAAPLLALPGETHRSAESVDTRNYGGLHGLRELREIFSGPLQVPVEQLVAAGNSSLELMHDSLVHALLSVLPGAASRWVDQERIAFLCPVPGYDRHFGVCERLGIEMIPVPMTDQGPDMDTVERLVAEDASVKGIWCVPKYSNPDGISYSDEVVDRLAAMPTAAPDFRIFWDNAYAVHHLTDERVAIADVLAACAGHGHPDRAFVFGSTSKITFAGSGVGFFGASPDNITWLLGNLAKRTIGPDKVNQLRHALFLKDEAGVHAHMDLHRAKLRPKFDAVLRILEAELGSTGLATWTDPKGGYFITLKVLDGCAREVVRRAADAGIVLTPAGATHPHGQDPDDAVIRIAPSFPTPEELEQAIAGVTACVRLVGYEKLLADTAS</sequence>
<protein>
    <submittedName>
        <fullName evidence="1">Aminotransferase</fullName>
    </submittedName>
</protein>
<dbReference type="PANTHER" id="PTHR43799:SF1">
    <property type="entry name" value="ASPARTATE AMINOTRANSFERASE"/>
    <property type="match status" value="1"/>
</dbReference>
<evidence type="ECO:0000313" key="1">
    <source>
        <dbReference type="EMBL" id="ALU93630.1"/>
    </source>
</evidence>
<dbReference type="CDD" id="cd00609">
    <property type="entry name" value="AAT_like"/>
    <property type="match status" value="1"/>
</dbReference>
<name>A0A0U3KBI8_STRGL</name>
<proteinExistence type="predicted"/>